<comment type="caution">
    <text evidence="2">The sequence shown here is derived from an EMBL/GenBank/DDBJ whole genome shotgun (WGS) entry which is preliminary data.</text>
</comment>
<reference evidence="2" key="1">
    <citation type="submission" date="2019-03" db="EMBL/GenBank/DDBJ databases">
        <title>Single cell metagenomics reveals metabolic interactions within the superorganism composed of flagellate Streblomastix strix and complex community of Bacteroidetes bacteria on its surface.</title>
        <authorList>
            <person name="Treitli S.C."/>
            <person name="Kolisko M."/>
            <person name="Husnik F."/>
            <person name="Keeling P."/>
            <person name="Hampl V."/>
        </authorList>
    </citation>
    <scope>NUCLEOTIDE SEQUENCE</scope>
    <source>
        <strain evidence="2">STM</strain>
    </source>
</reference>
<dbReference type="GO" id="GO:0003677">
    <property type="term" value="F:DNA binding"/>
    <property type="evidence" value="ECO:0007669"/>
    <property type="project" value="InterPro"/>
</dbReference>
<proteinExistence type="predicted"/>
<protein>
    <recommendedName>
        <fullName evidence="1">HTH cro/C1-type domain-containing protein</fullName>
    </recommendedName>
</protein>
<gene>
    <name evidence="2" type="ORF">EZS27_041796</name>
</gene>
<dbReference type="SMART" id="SM00530">
    <property type="entry name" value="HTH_XRE"/>
    <property type="match status" value="1"/>
</dbReference>
<evidence type="ECO:0000259" key="1">
    <source>
        <dbReference type="PROSITE" id="PS50943"/>
    </source>
</evidence>
<organism evidence="2">
    <name type="scientific">termite gut metagenome</name>
    <dbReference type="NCBI Taxonomy" id="433724"/>
    <lineage>
        <taxon>unclassified sequences</taxon>
        <taxon>metagenomes</taxon>
        <taxon>organismal metagenomes</taxon>
    </lineage>
</organism>
<dbReference type="CDD" id="cd00093">
    <property type="entry name" value="HTH_XRE"/>
    <property type="match status" value="1"/>
</dbReference>
<dbReference type="InterPro" id="IPR001387">
    <property type="entry name" value="Cro/C1-type_HTH"/>
</dbReference>
<feature type="domain" description="HTH cro/C1-type" evidence="1">
    <location>
        <begin position="33"/>
        <end position="89"/>
    </location>
</feature>
<name>A0A5J4PDG7_9ZZZZ</name>
<dbReference type="PROSITE" id="PS50943">
    <property type="entry name" value="HTH_CROC1"/>
    <property type="match status" value="1"/>
</dbReference>
<dbReference type="EMBL" id="SNRY01009827">
    <property type="protein sequence ID" value="KAA6306543.1"/>
    <property type="molecule type" value="Genomic_DNA"/>
</dbReference>
<evidence type="ECO:0000313" key="2">
    <source>
        <dbReference type="EMBL" id="KAA6306543.1"/>
    </source>
</evidence>
<dbReference type="Gene3D" id="1.10.260.40">
    <property type="entry name" value="lambda repressor-like DNA-binding domains"/>
    <property type="match status" value="1"/>
</dbReference>
<accession>A0A5J4PDG7</accession>
<dbReference type="InterPro" id="IPR010982">
    <property type="entry name" value="Lambda_DNA-bd_dom_sf"/>
</dbReference>
<dbReference type="AlphaFoldDB" id="A0A5J4PDG7"/>
<sequence length="96" mass="11322">MLVNIPAKYLYNFHYFEKFIDMEKIDLYASSVMRAKRTEKGWSQQELGDYMNVSKAFITDIESPTRKAKLNIKHINELAKIFECSPKDFLPEQPLD</sequence>
<dbReference type="Pfam" id="PF01381">
    <property type="entry name" value="HTH_3"/>
    <property type="match status" value="1"/>
</dbReference>
<dbReference type="SUPFAM" id="SSF47413">
    <property type="entry name" value="lambda repressor-like DNA-binding domains"/>
    <property type="match status" value="1"/>
</dbReference>